<name>A0A392R244_9FABA</name>
<dbReference type="Proteomes" id="UP000265520">
    <property type="component" value="Unassembled WGS sequence"/>
</dbReference>
<proteinExistence type="predicted"/>
<evidence type="ECO:0000313" key="2">
    <source>
        <dbReference type="Proteomes" id="UP000265520"/>
    </source>
</evidence>
<evidence type="ECO:0000313" key="1">
    <source>
        <dbReference type="EMBL" id="MCI30184.1"/>
    </source>
</evidence>
<accession>A0A392R244</accession>
<organism evidence="1 2">
    <name type="scientific">Trifolium medium</name>
    <dbReference type="NCBI Taxonomy" id="97028"/>
    <lineage>
        <taxon>Eukaryota</taxon>
        <taxon>Viridiplantae</taxon>
        <taxon>Streptophyta</taxon>
        <taxon>Embryophyta</taxon>
        <taxon>Tracheophyta</taxon>
        <taxon>Spermatophyta</taxon>
        <taxon>Magnoliopsida</taxon>
        <taxon>eudicotyledons</taxon>
        <taxon>Gunneridae</taxon>
        <taxon>Pentapetalae</taxon>
        <taxon>rosids</taxon>
        <taxon>fabids</taxon>
        <taxon>Fabales</taxon>
        <taxon>Fabaceae</taxon>
        <taxon>Papilionoideae</taxon>
        <taxon>50 kb inversion clade</taxon>
        <taxon>NPAAA clade</taxon>
        <taxon>Hologalegina</taxon>
        <taxon>IRL clade</taxon>
        <taxon>Trifolieae</taxon>
        <taxon>Trifolium</taxon>
    </lineage>
</organism>
<comment type="caution">
    <text evidence="1">The sequence shown here is derived from an EMBL/GenBank/DDBJ whole genome shotgun (WGS) entry which is preliminary data.</text>
</comment>
<reference evidence="1 2" key="1">
    <citation type="journal article" date="2018" name="Front. Plant Sci.">
        <title>Red Clover (Trifolium pratense) and Zigzag Clover (T. medium) - A Picture of Genomic Similarities and Differences.</title>
        <authorList>
            <person name="Dluhosova J."/>
            <person name="Istvanek J."/>
            <person name="Nedelnik J."/>
            <person name="Repkova J."/>
        </authorList>
    </citation>
    <scope>NUCLEOTIDE SEQUENCE [LARGE SCALE GENOMIC DNA]</scope>
    <source>
        <strain evidence="2">cv. 10/8</strain>
        <tissue evidence="1">Leaf</tissue>
    </source>
</reference>
<dbReference type="AlphaFoldDB" id="A0A392R244"/>
<keyword evidence="2" id="KW-1185">Reference proteome</keyword>
<dbReference type="EMBL" id="LXQA010177690">
    <property type="protein sequence ID" value="MCI30184.1"/>
    <property type="molecule type" value="Genomic_DNA"/>
</dbReference>
<protein>
    <submittedName>
        <fullName evidence="1">Uncharacterized protein</fullName>
    </submittedName>
</protein>
<sequence>MLYSAYFSPEFAGRCSCESLARSRRGCQPARNFLPFFRQLSPGFAGARSVVPSLFV</sequence>